<protein>
    <submittedName>
        <fullName evidence="1">Uncharacterized protein</fullName>
    </submittedName>
</protein>
<comment type="caution">
    <text evidence="1">The sequence shown here is derived from an EMBL/GenBank/DDBJ whole genome shotgun (WGS) entry which is preliminary data.</text>
</comment>
<organism evidence="1">
    <name type="scientific">marine sediment metagenome</name>
    <dbReference type="NCBI Taxonomy" id="412755"/>
    <lineage>
        <taxon>unclassified sequences</taxon>
        <taxon>metagenomes</taxon>
        <taxon>ecological metagenomes</taxon>
    </lineage>
</organism>
<evidence type="ECO:0000313" key="1">
    <source>
        <dbReference type="EMBL" id="KKK99174.1"/>
    </source>
</evidence>
<feature type="non-terminal residue" evidence="1">
    <location>
        <position position="26"/>
    </location>
</feature>
<reference evidence="1" key="1">
    <citation type="journal article" date="2015" name="Nature">
        <title>Complex archaea that bridge the gap between prokaryotes and eukaryotes.</title>
        <authorList>
            <person name="Spang A."/>
            <person name="Saw J.H."/>
            <person name="Jorgensen S.L."/>
            <person name="Zaremba-Niedzwiedzka K."/>
            <person name="Martijn J."/>
            <person name="Lind A.E."/>
            <person name="van Eijk R."/>
            <person name="Schleper C."/>
            <person name="Guy L."/>
            <person name="Ettema T.J."/>
        </authorList>
    </citation>
    <scope>NUCLEOTIDE SEQUENCE</scope>
</reference>
<proteinExistence type="predicted"/>
<accession>A0A0F9C9X7</accession>
<name>A0A0F9C9X7_9ZZZZ</name>
<dbReference type="EMBL" id="LAZR01045311">
    <property type="protein sequence ID" value="KKK99174.1"/>
    <property type="molecule type" value="Genomic_DNA"/>
</dbReference>
<gene>
    <name evidence="1" type="ORF">LCGC14_2635400</name>
</gene>
<sequence>MGFIEERVKTFAKPNVVFKAWADKYL</sequence>
<dbReference type="AlphaFoldDB" id="A0A0F9C9X7"/>